<evidence type="ECO:0000313" key="9">
    <source>
        <dbReference type="EMBL" id="WWF01528.1"/>
    </source>
</evidence>
<dbReference type="Gene3D" id="1.10.287.110">
    <property type="entry name" value="DnaJ domain"/>
    <property type="match status" value="1"/>
</dbReference>
<dbReference type="InterPro" id="IPR036869">
    <property type="entry name" value="J_dom_sf"/>
</dbReference>
<keyword evidence="4 7" id="KW-0472">Membrane</keyword>
<evidence type="ECO:0000256" key="1">
    <source>
        <dbReference type="ARBA" id="ARBA00004167"/>
    </source>
</evidence>
<dbReference type="RefSeq" id="WP_232470264.1">
    <property type="nucleotide sequence ID" value="NZ_CP104311.1"/>
</dbReference>
<feature type="transmembrane region" description="Helical" evidence="7">
    <location>
        <begin position="54"/>
        <end position="79"/>
    </location>
</feature>
<keyword evidence="5" id="KW-0143">Chaperone</keyword>
<evidence type="ECO:0000256" key="2">
    <source>
        <dbReference type="ARBA" id="ARBA00022692"/>
    </source>
</evidence>
<sequence length="243" mass="26212">MIQVVLLLLILLLVAPALAALLRAMRPALAGELRRIAPWLVLLLIVVLAATGRLGWVVPLAGALLAALLRLLPGLISLLPVLQRMWRRRTSDAEGDAVVETPFLRMRMNRTTGEIGGEVLAGRQAGRQLYDLSLEDLQELHAELLRADAESARLLGAYMDRVVGGAWRAGGGAEGSAAGPSPSGQMSRGEALAILGLREGAQREAIVEAHRRLMQKLHPDRGGSDYLAAKINQAKDVLLRENR</sequence>
<comment type="similarity">
    <text evidence="6">Belongs to the TIM14 family.</text>
</comment>
<feature type="domain" description="J" evidence="8">
    <location>
        <begin position="190"/>
        <end position="243"/>
    </location>
</feature>
<gene>
    <name evidence="9" type="ORF">N4J17_13805</name>
</gene>
<keyword evidence="10" id="KW-1185">Reference proteome</keyword>
<evidence type="ECO:0000256" key="6">
    <source>
        <dbReference type="ARBA" id="ARBA00038105"/>
    </source>
</evidence>
<dbReference type="SUPFAM" id="SSF46565">
    <property type="entry name" value="Chaperone J-domain"/>
    <property type="match status" value="1"/>
</dbReference>
<accession>A0ABZ2F2U6</accession>
<dbReference type="EMBL" id="CP104311">
    <property type="protein sequence ID" value="WWF01528.1"/>
    <property type="molecule type" value="Genomic_DNA"/>
</dbReference>
<dbReference type="SMART" id="SM00271">
    <property type="entry name" value="DnaJ"/>
    <property type="match status" value="1"/>
</dbReference>
<proteinExistence type="inferred from homology"/>
<dbReference type="CDD" id="cd06257">
    <property type="entry name" value="DnaJ"/>
    <property type="match status" value="1"/>
</dbReference>
<keyword evidence="3 7" id="KW-1133">Transmembrane helix</keyword>
<name>A0ABZ2F2U6_METCP</name>
<evidence type="ECO:0000313" key="10">
    <source>
        <dbReference type="Proteomes" id="UP001359308"/>
    </source>
</evidence>
<evidence type="ECO:0000256" key="3">
    <source>
        <dbReference type="ARBA" id="ARBA00022989"/>
    </source>
</evidence>
<dbReference type="PROSITE" id="PS50076">
    <property type="entry name" value="DNAJ_2"/>
    <property type="match status" value="1"/>
</dbReference>
<dbReference type="Proteomes" id="UP001359308">
    <property type="component" value="Chromosome"/>
</dbReference>
<organism evidence="9 10">
    <name type="scientific">Methylococcus capsulatus</name>
    <dbReference type="NCBI Taxonomy" id="414"/>
    <lineage>
        <taxon>Bacteria</taxon>
        <taxon>Pseudomonadati</taxon>
        <taxon>Pseudomonadota</taxon>
        <taxon>Gammaproteobacteria</taxon>
        <taxon>Methylococcales</taxon>
        <taxon>Methylococcaceae</taxon>
        <taxon>Methylococcus</taxon>
    </lineage>
</organism>
<dbReference type="PANTHER" id="PTHR12763:SF28">
    <property type="entry name" value="GEO10507P1-RELATED"/>
    <property type="match status" value="1"/>
</dbReference>
<keyword evidence="2 7" id="KW-0812">Transmembrane</keyword>
<reference evidence="9 10" key="1">
    <citation type="submission" date="2022-09" db="EMBL/GenBank/DDBJ databases">
        <authorList>
            <person name="Giprobiosintez L."/>
        </authorList>
    </citation>
    <scope>NUCLEOTIDE SEQUENCE [LARGE SCALE GENOMIC DNA]</scope>
    <source>
        <strain evidence="10">VKPM-B-12549 (GBS-15)</strain>
    </source>
</reference>
<comment type="subcellular location">
    <subcellularLocation>
        <location evidence="1">Membrane</location>
        <topology evidence="1">Single-pass membrane protein</topology>
    </subcellularLocation>
</comment>
<dbReference type="PANTHER" id="PTHR12763">
    <property type="match status" value="1"/>
</dbReference>
<evidence type="ECO:0000256" key="4">
    <source>
        <dbReference type="ARBA" id="ARBA00023136"/>
    </source>
</evidence>
<protein>
    <submittedName>
        <fullName evidence="9">Molecular chaperone DnaJ</fullName>
    </submittedName>
</protein>
<evidence type="ECO:0000259" key="8">
    <source>
        <dbReference type="PROSITE" id="PS50076"/>
    </source>
</evidence>
<dbReference type="InterPro" id="IPR001623">
    <property type="entry name" value="DnaJ_domain"/>
</dbReference>
<evidence type="ECO:0000256" key="5">
    <source>
        <dbReference type="ARBA" id="ARBA00023186"/>
    </source>
</evidence>
<evidence type="ECO:0000256" key="7">
    <source>
        <dbReference type="SAM" id="Phobius"/>
    </source>
</evidence>